<feature type="binding site" evidence="7">
    <location>
        <position position="104"/>
    </location>
    <ligand>
        <name>Zn(2+)</name>
        <dbReference type="ChEBI" id="CHEBI:29105"/>
        <note>catalytic</note>
    </ligand>
</feature>
<evidence type="ECO:0000313" key="9">
    <source>
        <dbReference type="EMBL" id="PSR32904.1"/>
    </source>
</evidence>
<comment type="caution">
    <text evidence="9">The sequence shown here is derived from an EMBL/GenBank/DDBJ whole genome shotgun (WGS) entry which is preliminary data.</text>
</comment>
<feature type="binding site" evidence="7">
    <location>
        <position position="101"/>
    </location>
    <ligand>
        <name>Zn(2+)</name>
        <dbReference type="ChEBI" id="CHEBI:29105"/>
        <note>catalytic</note>
    </ligand>
</feature>
<feature type="binding site" evidence="7">
    <location>
        <position position="73"/>
    </location>
    <ligand>
        <name>Zn(2+)</name>
        <dbReference type="ChEBI" id="CHEBI:29105"/>
        <note>catalytic</note>
    </ligand>
</feature>
<dbReference type="PANTHER" id="PTHR11086:SF18">
    <property type="entry name" value="DEOXYCYTIDYLATE DEAMINASE"/>
    <property type="match status" value="1"/>
</dbReference>
<dbReference type="GO" id="GO:0004132">
    <property type="term" value="F:dCMP deaminase activity"/>
    <property type="evidence" value="ECO:0007669"/>
    <property type="project" value="InterPro"/>
</dbReference>
<dbReference type="InterPro" id="IPR015517">
    <property type="entry name" value="dCMP_deaminase-rel"/>
</dbReference>
<dbReference type="Gene3D" id="3.40.140.10">
    <property type="entry name" value="Cytidine Deaminase, domain 2"/>
    <property type="match status" value="1"/>
</dbReference>
<dbReference type="EMBL" id="PXYW01000030">
    <property type="protein sequence ID" value="PSR32904.1"/>
    <property type="molecule type" value="Genomic_DNA"/>
</dbReference>
<proteinExistence type="inferred from homology"/>
<dbReference type="AlphaFoldDB" id="A0A2T2XEG1"/>
<dbReference type="InterPro" id="IPR002125">
    <property type="entry name" value="CMP_dCMP_dom"/>
</dbReference>
<feature type="active site" description="Proton donor" evidence="6">
    <location>
        <position position="75"/>
    </location>
</feature>
<dbReference type="Pfam" id="PF00383">
    <property type="entry name" value="dCMP_cyt_deam_1"/>
    <property type="match status" value="1"/>
</dbReference>
<evidence type="ECO:0000256" key="6">
    <source>
        <dbReference type="PIRSR" id="PIRSR006019-1"/>
    </source>
</evidence>
<dbReference type="InterPro" id="IPR035105">
    <property type="entry name" value="Deoxycytidylate_deaminase_dom"/>
</dbReference>
<dbReference type="Proteomes" id="UP000242972">
    <property type="component" value="Unassembled WGS sequence"/>
</dbReference>
<dbReference type="SUPFAM" id="SSF53927">
    <property type="entry name" value="Cytidine deaminase-like"/>
    <property type="match status" value="1"/>
</dbReference>
<dbReference type="InterPro" id="IPR016193">
    <property type="entry name" value="Cytidine_deaminase-like"/>
</dbReference>
<dbReference type="PANTHER" id="PTHR11086">
    <property type="entry name" value="DEOXYCYTIDYLATE DEAMINASE-RELATED"/>
    <property type="match status" value="1"/>
</dbReference>
<evidence type="ECO:0000256" key="3">
    <source>
        <dbReference type="ARBA" id="ARBA00022723"/>
    </source>
</evidence>
<evidence type="ECO:0000256" key="4">
    <source>
        <dbReference type="ARBA" id="ARBA00022801"/>
    </source>
</evidence>
<keyword evidence="5 7" id="KW-0862">Zinc</keyword>
<comment type="similarity">
    <text evidence="2">Belongs to the cytidine and deoxycytidylate deaminase family.</text>
</comment>
<dbReference type="PIRSF" id="PIRSF006019">
    <property type="entry name" value="dCMP_deaminase"/>
    <property type="match status" value="1"/>
</dbReference>
<dbReference type="CDD" id="cd01286">
    <property type="entry name" value="deoxycytidylate_deaminase"/>
    <property type="match status" value="1"/>
</dbReference>
<reference evidence="9 10" key="1">
    <citation type="journal article" date="2014" name="BMC Genomics">
        <title>Comparison of environmental and isolate Sulfobacillus genomes reveals diverse carbon, sulfur, nitrogen, and hydrogen metabolisms.</title>
        <authorList>
            <person name="Justice N.B."/>
            <person name="Norman A."/>
            <person name="Brown C.T."/>
            <person name="Singh A."/>
            <person name="Thomas B.C."/>
            <person name="Banfield J.F."/>
        </authorList>
    </citation>
    <scope>NUCLEOTIDE SEQUENCE [LARGE SCALE GENOMIC DNA]</scope>
    <source>
        <strain evidence="9">AMDSBA4</strain>
    </source>
</reference>
<dbReference type="GO" id="GO:0005737">
    <property type="term" value="C:cytoplasm"/>
    <property type="evidence" value="ECO:0007669"/>
    <property type="project" value="TreeGrafter"/>
</dbReference>
<dbReference type="PROSITE" id="PS00903">
    <property type="entry name" value="CYT_DCMP_DEAMINASES_1"/>
    <property type="match status" value="1"/>
</dbReference>
<feature type="domain" description="CMP/dCMP-type deaminase" evidence="8">
    <location>
        <begin position="8"/>
        <end position="141"/>
    </location>
</feature>
<evidence type="ECO:0000313" key="10">
    <source>
        <dbReference type="Proteomes" id="UP000242972"/>
    </source>
</evidence>
<evidence type="ECO:0000256" key="2">
    <source>
        <dbReference type="ARBA" id="ARBA00006576"/>
    </source>
</evidence>
<dbReference type="InterPro" id="IPR016192">
    <property type="entry name" value="APOBEC/CMP_deaminase_Zn-bd"/>
</dbReference>
<dbReference type="GO" id="GO:0008270">
    <property type="term" value="F:zinc ion binding"/>
    <property type="evidence" value="ECO:0007669"/>
    <property type="project" value="InterPro"/>
</dbReference>
<name>A0A2T2XEG1_9FIRM</name>
<keyword evidence="4" id="KW-0378">Hydrolase</keyword>
<gene>
    <name evidence="9" type="ORF">C7B46_12555</name>
</gene>
<evidence type="ECO:0000259" key="8">
    <source>
        <dbReference type="PROSITE" id="PS51747"/>
    </source>
</evidence>
<dbReference type="PROSITE" id="PS51747">
    <property type="entry name" value="CYT_DCMP_DEAMINASES_2"/>
    <property type="match status" value="1"/>
</dbReference>
<accession>A0A2T2XEG1</accession>
<evidence type="ECO:0000256" key="5">
    <source>
        <dbReference type="ARBA" id="ARBA00022833"/>
    </source>
</evidence>
<dbReference type="GO" id="GO:0006220">
    <property type="term" value="P:pyrimidine nucleotide metabolic process"/>
    <property type="evidence" value="ECO:0007669"/>
    <property type="project" value="InterPro"/>
</dbReference>
<evidence type="ECO:0000256" key="1">
    <source>
        <dbReference type="ARBA" id="ARBA00001947"/>
    </source>
</evidence>
<dbReference type="InterPro" id="IPR016473">
    <property type="entry name" value="dCMP_deaminase"/>
</dbReference>
<keyword evidence="3 7" id="KW-0479">Metal-binding</keyword>
<protein>
    <recommendedName>
        <fullName evidence="8">CMP/dCMP-type deaminase domain-containing protein</fullName>
    </recommendedName>
</protein>
<organism evidence="9 10">
    <name type="scientific">Sulfobacillus benefaciens</name>
    <dbReference type="NCBI Taxonomy" id="453960"/>
    <lineage>
        <taxon>Bacteria</taxon>
        <taxon>Bacillati</taxon>
        <taxon>Bacillota</taxon>
        <taxon>Clostridia</taxon>
        <taxon>Eubacteriales</taxon>
        <taxon>Clostridiales Family XVII. Incertae Sedis</taxon>
        <taxon>Sulfobacillus</taxon>
    </lineage>
</organism>
<sequence length="155" mass="17136">MVSDPRLSWSEYFILMSQLIATRSTCPRRAVGAVLVREHRVIATGYNGSPAGQPHCTEVGCLLEHGHCVRTIHAELNALLQCAKYGIAAGGVDLYCTDLPCRNCARALVQSGIRSIYFVRHYDSPETVQLAKEYGIRLIQLSMPKLPPMPFADPH</sequence>
<comment type="cofactor">
    <cofactor evidence="1 7">
        <name>Zn(2+)</name>
        <dbReference type="ChEBI" id="CHEBI:29105"/>
    </cofactor>
</comment>
<evidence type="ECO:0000256" key="7">
    <source>
        <dbReference type="PIRSR" id="PIRSR006019-2"/>
    </source>
</evidence>